<reference evidence="1" key="1">
    <citation type="submission" date="2021-05" db="EMBL/GenBank/DDBJ databases">
        <authorList>
            <person name="Alioto T."/>
            <person name="Alioto T."/>
            <person name="Gomez Garrido J."/>
        </authorList>
    </citation>
    <scope>NUCLEOTIDE SEQUENCE</scope>
</reference>
<dbReference type="AlphaFoldDB" id="A0A8D8L3C3"/>
<protein>
    <submittedName>
        <fullName evidence="1">(northern house mosquito) hypothetical protein</fullName>
    </submittedName>
</protein>
<proteinExistence type="predicted"/>
<dbReference type="EMBL" id="HBUE01348347">
    <property type="protein sequence ID" value="CAG6601860.1"/>
    <property type="molecule type" value="Transcribed_RNA"/>
</dbReference>
<evidence type="ECO:0000313" key="1">
    <source>
        <dbReference type="EMBL" id="CAG6601860.1"/>
    </source>
</evidence>
<dbReference type="EMBL" id="HBUE01241304">
    <property type="protein sequence ID" value="CAG6549586.1"/>
    <property type="molecule type" value="Transcribed_RNA"/>
</dbReference>
<accession>A0A8D8L3C3</accession>
<organism evidence="1">
    <name type="scientific">Culex pipiens</name>
    <name type="common">House mosquito</name>
    <dbReference type="NCBI Taxonomy" id="7175"/>
    <lineage>
        <taxon>Eukaryota</taxon>
        <taxon>Metazoa</taxon>
        <taxon>Ecdysozoa</taxon>
        <taxon>Arthropoda</taxon>
        <taxon>Hexapoda</taxon>
        <taxon>Insecta</taxon>
        <taxon>Pterygota</taxon>
        <taxon>Neoptera</taxon>
        <taxon>Endopterygota</taxon>
        <taxon>Diptera</taxon>
        <taxon>Nematocera</taxon>
        <taxon>Culicoidea</taxon>
        <taxon>Culicidae</taxon>
        <taxon>Culicinae</taxon>
        <taxon>Culicini</taxon>
        <taxon>Culex</taxon>
        <taxon>Culex</taxon>
    </lineage>
</organism>
<sequence length="111" mass="11832">MSCDMPSGLAMEQLKLDSSSSDPLPRGVLESCLTGLFSFSRLDPVSELRDRSIDKRKKSPLRSDACLASVSSGIAFADSFVGDLSFLFFSGIFGKGRSNGFVSGGEDLLVL</sequence>
<name>A0A8D8L3C3_CULPI</name>